<dbReference type="SUPFAM" id="SSF50978">
    <property type="entry name" value="WD40 repeat-like"/>
    <property type="match status" value="1"/>
</dbReference>
<dbReference type="InterPro" id="IPR019775">
    <property type="entry name" value="WD40_repeat_CS"/>
</dbReference>
<dbReference type="Gene3D" id="2.130.10.10">
    <property type="entry name" value="YVTN repeat-like/Quinoprotein amine dehydrogenase"/>
    <property type="match status" value="2"/>
</dbReference>
<dbReference type="OrthoDB" id="538223at2759"/>
<feature type="region of interest" description="Disordered" evidence="5">
    <location>
        <begin position="945"/>
        <end position="1042"/>
    </location>
</feature>
<feature type="compositionally biased region" description="Low complexity" evidence="5">
    <location>
        <begin position="856"/>
        <end position="874"/>
    </location>
</feature>
<dbReference type="InterPro" id="IPR015943">
    <property type="entry name" value="WD40/YVTN_repeat-like_dom_sf"/>
</dbReference>
<feature type="coiled-coil region" evidence="4">
    <location>
        <begin position="611"/>
        <end position="638"/>
    </location>
</feature>
<evidence type="ECO:0000256" key="5">
    <source>
        <dbReference type="SAM" id="MobiDB-lite"/>
    </source>
</evidence>
<organism evidence="7 8">
    <name type="scientific">Batrachochytrium dendrobatidis (strain JEL423)</name>
    <dbReference type="NCBI Taxonomy" id="403673"/>
    <lineage>
        <taxon>Eukaryota</taxon>
        <taxon>Fungi</taxon>
        <taxon>Fungi incertae sedis</taxon>
        <taxon>Chytridiomycota</taxon>
        <taxon>Chytridiomycota incertae sedis</taxon>
        <taxon>Chytridiomycetes</taxon>
        <taxon>Rhizophydiales</taxon>
        <taxon>Rhizophydiales incertae sedis</taxon>
        <taxon>Batrachochytrium</taxon>
    </lineage>
</organism>
<feature type="compositionally biased region" description="Low complexity" evidence="5">
    <location>
        <begin position="1013"/>
        <end position="1028"/>
    </location>
</feature>
<accession>A0A177WW56</accession>
<dbReference type="FunFam" id="2.130.10.10:FF:002934">
    <property type="entry name" value="Uncharacterized WD repeat-containing protein C126.01c"/>
    <property type="match status" value="1"/>
</dbReference>
<dbReference type="STRING" id="403673.A0A177WW56"/>
<feature type="repeat" description="WD" evidence="3">
    <location>
        <begin position="414"/>
        <end position="447"/>
    </location>
</feature>
<reference evidence="7 8" key="2">
    <citation type="submission" date="2016-05" db="EMBL/GenBank/DDBJ databases">
        <title>Lineage-specific infection strategies underlie the spectrum of fungal disease in amphibians.</title>
        <authorList>
            <person name="Cuomo C.A."/>
            <person name="Farrer R.A."/>
            <person name="James T."/>
            <person name="Longcore J."/>
            <person name="Birren B."/>
        </authorList>
    </citation>
    <scope>NUCLEOTIDE SEQUENCE [LARGE SCALE GENOMIC DNA]</scope>
    <source>
        <strain evidence="7 8">JEL423</strain>
    </source>
</reference>
<evidence type="ECO:0000313" key="8">
    <source>
        <dbReference type="Proteomes" id="UP000077115"/>
    </source>
</evidence>
<feature type="region of interest" description="Disordered" evidence="5">
    <location>
        <begin position="700"/>
        <end position="729"/>
    </location>
</feature>
<dbReference type="PRINTS" id="PR00320">
    <property type="entry name" value="GPROTEINBRPT"/>
</dbReference>
<feature type="compositionally biased region" description="Polar residues" evidence="5">
    <location>
        <begin position="993"/>
        <end position="1002"/>
    </location>
</feature>
<dbReference type="InterPro" id="IPR001680">
    <property type="entry name" value="WD40_rpt"/>
</dbReference>
<evidence type="ECO:0000256" key="3">
    <source>
        <dbReference type="PROSITE-ProRule" id="PRU00221"/>
    </source>
</evidence>
<keyword evidence="1 3" id="KW-0853">WD repeat</keyword>
<dbReference type="Pfam" id="PF00400">
    <property type="entry name" value="WD40"/>
    <property type="match status" value="4"/>
</dbReference>
<feature type="compositionally biased region" description="Basic and acidic residues" evidence="5">
    <location>
        <begin position="700"/>
        <end position="710"/>
    </location>
</feature>
<sequence length="1204" mass="131427">MTSWFTYSNFKSTGSAVANTVQPQDTTHYEPLSPETPSTLTAPAMKPLAHVLPFDTSELASLQRPATIKRSSVLIAAANKHPLVPSSNTAAEDGSFNHTFSPSLPQEHRHHARHLRKPSLQDHAHTSQNSILLQTLEAAPRAAIACVSLSADGSMVLAGARDGSIHIWSVVHPQSITAESDPKPCHTTDVQYREQSDPACLNTFGKHRVLVGHAKSVTCIHSVGAVLFSTSEDGTVMIWDTTDGSLVRTIRAHSGFATAVCSAQGLVYTGGADSLISAWSPKTGRRKWVMPGHTGWITALEAALEHPNRLYSSATDCTIRIWDTESGRVLRALSGHSSWVHSIAVTRDFIYSGSRDGEIKTWSATTGDCLSSFIGHDGNAIHSITVANHQIVSCGQDGCIVLWDLESQVPVKVVKAHSSAVTSIKTAANGSILVSGSLDSAVKVWNLAALAIDDHESQSSSLSEISFPTPPLSPRSSFGSYRRSWSAAGSYLGSNSQSQSPILSRELPGVPPLQIRTTFDTDNQMRLTYSQKRSSYTGSLASSQNESIVNSYTHSYTLPAHASSHTTNNLYSEVSTQRLRDQLTKAHEQLSHHDRVKLQLKGELSTLRTILAQSKSEISDLRGQLEQEQQVSNQLNETKSSLALVKMELNATRFGYDGALSWIFQQVHRQFLASEIELHSINRLLHHPYTNLLDDLANDEHTQPPERNWEFDSDWDSDTDTGANSPWWRTEISPHTPAWSKKAILWPYFSAPIEELEDDQKQSFTFDSSKLPSQSVVSPHLDRSQTGLSDLQTSQKLLSSWEQSSTLPPLPSNSLVHISKNSVAGAESSLVLLAAHVPETTGSSQSYMPPQGFYESSDSNSVSTRSLSSNNSLSDAIESNHTTRNFSFSGLKASKKNAIDVDDSLASVQVKRASVRNSVFLTSSLQPSTWLQPFQSLMGFSDTKFIQDNGSQTTHRSERDESQSAASTNGIERPMATIHRKKKPKRPAAIVKVNTSESSTPENDVDHAKQPLRSYSRTSRSHSTQSRKSGADLITSSTATTTEWKKDPHTVQVLEDFLNDQGNISDIEFKGPARVARIPARPRRHTILDGLVQYIEPSPVSSPASSKISSKRLTAIPSRRSFQYTPGSCASDASDTSPSNRYLPLYTTSPKQSAGSIASDRTSTLERMASNVESVLESALDNSWGLLPGWLKSGKPSPKELRSG</sequence>
<dbReference type="SMART" id="SM00320">
    <property type="entry name" value="WD40"/>
    <property type="match status" value="7"/>
</dbReference>
<dbReference type="InterPro" id="IPR020472">
    <property type="entry name" value="WD40_PAC1"/>
</dbReference>
<evidence type="ECO:0000256" key="2">
    <source>
        <dbReference type="ARBA" id="ARBA00022737"/>
    </source>
</evidence>
<keyword evidence="2" id="KW-0677">Repeat</keyword>
<dbReference type="eggNOG" id="KOG0274">
    <property type="taxonomic scope" value="Eukaryota"/>
</dbReference>
<feature type="repeat" description="WD" evidence="3">
    <location>
        <begin position="290"/>
        <end position="332"/>
    </location>
</feature>
<dbReference type="InterPro" id="IPR002372">
    <property type="entry name" value="PQQ_rpt_dom"/>
</dbReference>
<name>A0A177WW56_BATDL</name>
<feature type="region of interest" description="Disordered" evidence="5">
    <location>
        <begin position="841"/>
        <end position="876"/>
    </location>
</feature>
<dbReference type="PROSITE" id="PS50082">
    <property type="entry name" value="WD_REPEATS_2"/>
    <property type="match status" value="5"/>
</dbReference>
<dbReference type="EMBL" id="DS022310">
    <property type="protein sequence ID" value="OAJ43650.1"/>
    <property type="molecule type" value="Genomic_DNA"/>
</dbReference>
<feature type="repeat" description="WD" evidence="3">
    <location>
        <begin position="137"/>
        <end position="178"/>
    </location>
</feature>
<feature type="region of interest" description="Disordered" evidence="5">
    <location>
        <begin position="1124"/>
        <end position="1162"/>
    </location>
</feature>
<evidence type="ECO:0000313" key="7">
    <source>
        <dbReference type="EMBL" id="OAJ43650.1"/>
    </source>
</evidence>
<dbReference type="PROSITE" id="PS00678">
    <property type="entry name" value="WD_REPEATS_1"/>
    <property type="match status" value="2"/>
</dbReference>
<protein>
    <recommendedName>
        <fullName evidence="6">Pyrrolo-quinoline quinone repeat domain-containing protein</fullName>
    </recommendedName>
</protein>
<feature type="domain" description="Pyrrolo-quinoline quinone repeat" evidence="6">
    <location>
        <begin position="221"/>
        <end position="292"/>
    </location>
</feature>
<dbReference type="PANTHER" id="PTHR22847">
    <property type="entry name" value="WD40 REPEAT PROTEIN"/>
    <property type="match status" value="1"/>
</dbReference>
<feature type="repeat" description="WD" evidence="3">
    <location>
        <begin position="210"/>
        <end position="249"/>
    </location>
</feature>
<evidence type="ECO:0000256" key="1">
    <source>
        <dbReference type="ARBA" id="ARBA00022574"/>
    </source>
</evidence>
<evidence type="ECO:0000259" key="6">
    <source>
        <dbReference type="Pfam" id="PF13360"/>
    </source>
</evidence>
<reference evidence="7 8" key="1">
    <citation type="submission" date="2006-10" db="EMBL/GenBank/DDBJ databases">
        <title>The Genome Sequence of Batrachochytrium dendrobatidis JEL423.</title>
        <authorList>
            <consortium name="The Broad Institute Genome Sequencing Platform"/>
            <person name="Birren B."/>
            <person name="Lander E."/>
            <person name="Galagan J."/>
            <person name="Cuomo C."/>
            <person name="Devon K."/>
            <person name="Jaffe D."/>
            <person name="Butler J."/>
            <person name="Alvarez P."/>
            <person name="Gnerre S."/>
            <person name="Grabherr M."/>
            <person name="Kleber M."/>
            <person name="Mauceli E."/>
            <person name="Brockman W."/>
            <person name="Young S."/>
            <person name="LaButti K."/>
            <person name="Sykes S."/>
            <person name="DeCaprio D."/>
            <person name="Crawford M."/>
            <person name="Koehrsen M."/>
            <person name="Engels R."/>
            <person name="Montgomery P."/>
            <person name="Pearson M."/>
            <person name="Howarth C."/>
            <person name="Larson L."/>
            <person name="White J."/>
            <person name="O'Leary S."/>
            <person name="Kodira C."/>
            <person name="Zeng Q."/>
            <person name="Yandava C."/>
            <person name="Alvarado L."/>
            <person name="Longcore J."/>
            <person name="James T."/>
        </authorList>
    </citation>
    <scope>NUCLEOTIDE SEQUENCE [LARGE SCALE GENOMIC DNA]</scope>
    <source>
        <strain evidence="7 8">JEL423</strain>
    </source>
</reference>
<dbReference type="Proteomes" id="UP000077115">
    <property type="component" value="Unassembled WGS sequence"/>
</dbReference>
<dbReference type="InterPro" id="IPR036322">
    <property type="entry name" value="WD40_repeat_dom_sf"/>
</dbReference>
<dbReference type="GO" id="GO:1990234">
    <property type="term" value="C:transferase complex"/>
    <property type="evidence" value="ECO:0007669"/>
    <property type="project" value="UniProtKB-ARBA"/>
</dbReference>
<proteinExistence type="predicted"/>
<dbReference type="AlphaFoldDB" id="A0A177WW56"/>
<dbReference type="CDD" id="cd00200">
    <property type="entry name" value="WD40"/>
    <property type="match status" value="1"/>
</dbReference>
<gene>
    <name evidence="7" type="ORF">BDEG_26992</name>
</gene>
<feature type="repeat" description="WD" evidence="3">
    <location>
        <begin position="333"/>
        <end position="372"/>
    </location>
</feature>
<dbReference type="VEuPathDB" id="FungiDB:BDEG_26992"/>
<keyword evidence="4" id="KW-0175">Coiled coil</keyword>
<dbReference type="PANTHER" id="PTHR22847:SF637">
    <property type="entry name" value="WD REPEAT DOMAIN 5B"/>
    <property type="match status" value="1"/>
</dbReference>
<dbReference type="Pfam" id="PF13360">
    <property type="entry name" value="PQQ_2"/>
    <property type="match status" value="1"/>
</dbReference>
<evidence type="ECO:0000256" key="4">
    <source>
        <dbReference type="SAM" id="Coils"/>
    </source>
</evidence>
<dbReference type="PROSITE" id="PS50294">
    <property type="entry name" value="WD_REPEATS_REGION"/>
    <property type="match status" value="4"/>
</dbReference>
<feature type="compositionally biased region" description="Polar residues" evidence="5">
    <location>
        <begin position="945"/>
        <end position="954"/>
    </location>
</feature>